<sequence length="938" mass="104131">MDSSKKTAHIISHSHWDREWYLPFETHRHLLVKLMDTLLDTIESDPSFRSFHLDGQTIILDDYLAIRPEQQERLARHIREGRLIIGPWYVLQDEFLTSSEANVRNLQYGHRDAAKYGEEVVCKIGYFPDSFGNMGQAPQLLLQAGIDTAVFGRGVTPTGFNNSVGDAGEYESPYSEMMWKSPDGSSVLGILFANWYCNGMEVPVDPEQAKAYWDSRLDKAEKFASTPHLLFMNGCDHQPLQTDLTEAIRTAERLYPDTRFVHSSFEEYVQAVKATMPERLSVIEGELRSQRTEGWYTLVNTASARVYLKQMNHKVQTLLEKAAEPLAVFAASLGHPYPSHWLEYGWKTLMQNHPHDSICGCSVDEVHREMVTRFEKSGQVAENVIAESLQTITGHIDTSAFAGDGAAGESAFPFTVFNTSGWERKGTVSVELTVGHSYFSEGAPDRLARELGALPLPTGLLVDENGRPVLHTLDDLGVQFGYDLPDDKFRQPYMGRRIRLTFHSGAVPALGYRTYAWVTGQAAHTAAAAEAVAGEKVTAGERTLENRYLKVEIEGDGSLTVTEKRTGRIYAGLGVYEDTGDIGNEYIYKQSADGSVWTTEGCAADIRLTEDTGYRAAIEIVHRIKLPASADERLEAEIAGMVPFTSRKACRSSATVPMELRLIVELEANGKGVRLLSSFDNKAKDHRLRMLFPTDSRSSVHYADSIFEVARRDNEPSAEWKNPSNCQHQHAFASVHDETSGLTVANRGLQEYELVRDGRSTIAVTLVRSVAELGDWGVFLTPEAQCLRPCTAELYVIPHDGGGEEPAFSAYAEAYKYQIPWQTIQIRPDMTEAGRELADRHLLPASLSFLQWSGAGMAFSSLKLNEQTGDWMARWYNMGKRGTELSFRMNAVIGAESAYRSGILEDAGAELAAENGAELTAGGCEIVTVGIRPASVSR</sequence>
<dbReference type="InterPro" id="IPR041509">
    <property type="entry name" value="GH38_beta-1"/>
</dbReference>
<dbReference type="CDD" id="cd10814">
    <property type="entry name" value="GH38N_AMII_SpGH38_like"/>
    <property type="match status" value="1"/>
</dbReference>
<dbReference type="PANTHER" id="PTHR46017:SF2">
    <property type="entry name" value="MANNOSYLGLYCERATE HYDROLASE"/>
    <property type="match status" value="1"/>
</dbReference>
<dbReference type="EMBL" id="JACXJA010000065">
    <property type="protein sequence ID" value="MBD2866647.1"/>
    <property type="molecule type" value="Genomic_DNA"/>
</dbReference>
<dbReference type="SUPFAM" id="SSF88713">
    <property type="entry name" value="Glycoside hydrolase/deacetylase"/>
    <property type="match status" value="1"/>
</dbReference>
<dbReference type="Pfam" id="PF07748">
    <property type="entry name" value="Glyco_hydro_38C"/>
    <property type="match status" value="1"/>
</dbReference>
<dbReference type="PANTHER" id="PTHR46017">
    <property type="entry name" value="ALPHA-MANNOSIDASE 2C1"/>
    <property type="match status" value="1"/>
</dbReference>
<dbReference type="Gene3D" id="1.20.1270.50">
    <property type="entry name" value="Glycoside hydrolase family 38, central domain"/>
    <property type="match status" value="1"/>
</dbReference>
<dbReference type="SMART" id="SM00872">
    <property type="entry name" value="Alpha-mann_mid"/>
    <property type="match status" value="1"/>
</dbReference>
<dbReference type="SUPFAM" id="SSF74650">
    <property type="entry name" value="Galactose mutarotase-like"/>
    <property type="match status" value="1"/>
</dbReference>
<dbReference type="GO" id="GO:0009313">
    <property type="term" value="P:oligosaccharide catabolic process"/>
    <property type="evidence" value="ECO:0007669"/>
    <property type="project" value="TreeGrafter"/>
</dbReference>
<evidence type="ECO:0000256" key="1">
    <source>
        <dbReference type="ARBA" id="ARBA00009792"/>
    </source>
</evidence>
<dbReference type="Proteomes" id="UP000639396">
    <property type="component" value="Unassembled WGS sequence"/>
</dbReference>
<dbReference type="Gene3D" id="3.20.110.10">
    <property type="entry name" value="Glycoside hydrolase 38, N terminal domain"/>
    <property type="match status" value="1"/>
</dbReference>
<dbReference type="SUPFAM" id="SSF88688">
    <property type="entry name" value="Families 57/38 glycoside transferase middle domain"/>
    <property type="match status" value="1"/>
</dbReference>
<dbReference type="GO" id="GO:0046872">
    <property type="term" value="F:metal ion binding"/>
    <property type="evidence" value="ECO:0007669"/>
    <property type="project" value="UniProtKB-KW"/>
</dbReference>
<keyword evidence="2" id="KW-0479">Metal-binding</keyword>
<dbReference type="InterPro" id="IPR027291">
    <property type="entry name" value="Glyco_hydro_38_N_sf"/>
</dbReference>
<dbReference type="InterPro" id="IPR037094">
    <property type="entry name" value="Glyco_hydro_38_cen_sf"/>
</dbReference>
<dbReference type="InterPro" id="IPR011013">
    <property type="entry name" value="Gal_mutarotase_sf_dom"/>
</dbReference>
<comment type="caution">
    <text evidence="6">The sequence shown here is derived from an EMBL/GenBank/DDBJ whole genome shotgun (WGS) entry which is preliminary data.</text>
</comment>
<dbReference type="InterPro" id="IPR011330">
    <property type="entry name" value="Glyco_hydro/deAcase_b/a-brl"/>
</dbReference>
<feature type="domain" description="Glycoside hydrolase family 38 central" evidence="5">
    <location>
        <begin position="301"/>
        <end position="374"/>
    </location>
</feature>
<dbReference type="Gene3D" id="2.60.40.2210">
    <property type="match status" value="1"/>
</dbReference>
<evidence type="ECO:0000256" key="3">
    <source>
        <dbReference type="ARBA" id="ARBA00022801"/>
    </source>
</evidence>
<comment type="similarity">
    <text evidence="1">Belongs to the glycosyl hydrolase 38 family.</text>
</comment>
<evidence type="ECO:0000313" key="7">
    <source>
        <dbReference type="Proteomes" id="UP000639396"/>
    </source>
</evidence>
<name>A0A927CHE5_9BACL</name>
<protein>
    <submittedName>
        <fullName evidence="6">Alpha-mannosidase</fullName>
    </submittedName>
</protein>
<dbReference type="Pfam" id="PF09261">
    <property type="entry name" value="Alpha-mann_mid"/>
    <property type="match status" value="1"/>
</dbReference>
<reference evidence="6" key="1">
    <citation type="submission" date="2020-09" db="EMBL/GenBank/DDBJ databases">
        <title>A novel bacterium of genus Paenibacillus, isolated from South China Sea.</title>
        <authorList>
            <person name="Huang H."/>
            <person name="Mo K."/>
            <person name="Hu Y."/>
        </authorList>
    </citation>
    <scope>NUCLEOTIDE SEQUENCE</scope>
    <source>
        <strain evidence="6">IB182363</strain>
    </source>
</reference>
<dbReference type="InterPro" id="IPR000602">
    <property type="entry name" value="Glyco_hydro_38_N"/>
</dbReference>
<dbReference type="InterPro" id="IPR015341">
    <property type="entry name" value="Glyco_hydro_38_cen"/>
</dbReference>
<dbReference type="InterPro" id="IPR011682">
    <property type="entry name" value="Glyco_hydro_38_C"/>
</dbReference>
<dbReference type="Pfam" id="PF01074">
    <property type="entry name" value="Glyco_hydro_38N"/>
    <property type="match status" value="1"/>
</dbReference>
<dbReference type="RefSeq" id="WP_190932262.1">
    <property type="nucleotide sequence ID" value="NZ_JACXJA010000065.1"/>
</dbReference>
<evidence type="ECO:0000259" key="5">
    <source>
        <dbReference type="SMART" id="SM00872"/>
    </source>
</evidence>
<proteinExistence type="inferred from homology"/>
<keyword evidence="4" id="KW-0326">Glycosidase</keyword>
<accession>A0A927CHE5</accession>
<dbReference type="InterPro" id="IPR041147">
    <property type="entry name" value="GH38_C"/>
</dbReference>
<dbReference type="AlphaFoldDB" id="A0A927CHE5"/>
<dbReference type="Pfam" id="PF17677">
    <property type="entry name" value="Glyco_hydro38C2"/>
    <property type="match status" value="1"/>
</dbReference>
<keyword evidence="7" id="KW-1185">Reference proteome</keyword>
<evidence type="ECO:0000256" key="4">
    <source>
        <dbReference type="ARBA" id="ARBA00023295"/>
    </source>
</evidence>
<gene>
    <name evidence="6" type="ORF">IDH45_32235</name>
</gene>
<evidence type="ECO:0000313" key="6">
    <source>
        <dbReference type="EMBL" id="MBD2866647.1"/>
    </source>
</evidence>
<dbReference type="GO" id="GO:0004559">
    <property type="term" value="F:alpha-mannosidase activity"/>
    <property type="evidence" value="ECO:0007669"/>
    <property type="project" value="InterPro"/>
</dbReference>
<dbReference type="Gene3D" id="2.70.98.30">
    <property type="entry name" value="Golgi alpha-mannosidase II, domain 4"/>
    <property type="match status" value="1"/>
</dbReference>
<dbReference type="GO" id="GO:0030246">
    <property type="term" value="F:carbohydrate binding"/>
    <property type="evidence" value="ECO:0007669"/>
    <property type="project" value="InterPro"/>
</dbReference>
<dbReference type="InterPro" id="IPR028995">
    <property type="entry name" value="Glyco_hydro_57/38_cen_sf"/>
</dbReference>
<dbReference type="Pfam" id="PF18438">
    <property type="entry name" value="Glyco_hydro_38"/>
    <property type="match status" value="1"/>
</dbReference>
<organism evidence="6 7">
    <name type="scientific">Paenibacillus oceani</name>
    <dbReference type="NCBI Taxonomy" id="2772510"/>
    <lineage>
        <taxon>Bacteria</taxon>
        <taxon>Bacillati</taxon>
        <taxon>Bacillota</taxon>
        <taxon>Bacilli</taxon>
        <taxon>Bacillales</taxon>
        <taxon>Paenibacillaceae</taxon>
        <taxon>Paenibacillus</taxon>
    </lineage>
</organism>
<evidence type="ECO:0000256" key="2">
    <source>
        <dbReference type="ARBA" id="ARBA00022723"/>
    </source>
</evidence>
<keyword evidence="3" id="KW-0378">Hydrolase</keyword>
<dbReference type="GO" id="GO:0006013">
    <property type="term" value="P:mannose metabolic process"/>
    <property type="evidence" value="ECO:0007669"/>
    <property type="project" value="InterPro"/>
</dbReference>